<dbReference type="Pfam" id="PF04632">
    <property type="entry name" value="FUSC"/>
    <property type="match status" value="1"/>
</dbReference>
<accession>A0AAW7JXH2</accession>
<evidence type="ECO:0000256" key="3">
    <source>
        <dbReference type="ARBA" id="ARBA00022475"/>
    </source>
</evidence>
<keyword evidence="4 7" id="KW-0812">Transmembrane</keyword>
<protein>
    <submittedName>
        <fullName evidence="8">FUSC family protein</fullName>
    </submittedName>
</protein>
<keyword evidence="2" id="KW-0813">Transport</keyword>
<feature type="transmembrane region" description="Helical" evidence="7">
    <location>
        <begin position="438"/>
        <end position="455"/>
    </location>
</feature>
<evidence type="ECO:0000256" key="7">
    <source>
        <dbReference type="SAM" id="Phobius"/>
    </source>
</evidence>
<comment type="caution">
    <text evidence="8">The sequence shown here is derived from an EMBL/GenBank/DDBJ whole genome shotgun (WGS) entry which is preliminary data.</text>
</comment>
<name>A0AAW7JXH2_9GAMM</name>
<dbReference type="GO" id="GO:0022857">
    <property type="term" value="F:transmembrane transporter activity"/>
    <property type="evidence" value="ECO:0007669"/>
    <property type="project" value="InterPro"/>
</dbReference>
<proteinExistence type="predicted"/>
<evidence type="ECO:0000256" key="1">
    <source>
        <dbReference type="ARBA" id="ARBA00004651"/>
    </source>
</evidence>
<feature type="transmembrane region" description="Helical" evidence="7">
    <location>
        <begin position="21"/>
        <end position="41"/>
    </location>
</feature>
<sequence>MHWLLRQWRRTPWGKASGAQWRYALRNSLAMCLSLWIAFTLNLDEPYWAMTSAAVVSFPTVGGVISKSLGRVIGSLMGAAASVIIAGHCLNDPWLFTFAIAAWIGWCTFVSNHYQNNVSYAFALAGYTAAIIAFSTVNTTDTQQIFDIAQARVCEVITGILCGGLMMMLLPSTSDGETLLTSLRRMHSRLLEHAALLWQTEDDPQIRTSHEGVIGQILTLNLLRIQAFWSHYRFRRQNNVLNFMLHNQLRTTSVIASLRRMLLNWPSPPGNLKKVLQTLITELQQPDCDKYRAAKILQQIIPRDNKDYRHRAFWLRLRHFCWLYLESGRWLRQLEQHSDRAQLPPPKVATLARHTDTYEAAYNGLRTFICIVIGCAFWINTQWSAGSSALALAAVSCVLYSASPSPTDSIMTLLKAIVLLSIGCFILKFGVMIQIDDFWQFATVLLPILITMQMFKQQNPPYAALWGQLIVFMGSFLSVTNPPSYDYQGFLNDNLGKLVGVMLAGVAFQILRPSSDKRKGQRIIRALRRDFIDQISPYPQQSQPQFESLIYHRISQLNLSQDQEARIWLLRWGMVYLNCSHVVWQLRDWQTPAPPLSAVRDLCIHCLKGSVTEKGVQPESLAATLHELLRISETLAHHPDPSGQELAGLVWRLYCSLTQLQLAFTPPAISSPA</sequence>
<feature type="transmembrane region" description="Helical" evidence="7">
    <location>
        <begin position="360"/>
        <end position="379"/>
    </location>
</feature>
<reference evidence="8" key="1">
    <citation type="submission" date="2023-06" db="EMBL/GenBank/DDBJ databases">
        <authorList>
            <person name="Polev D.E."/>
            <person name="Saitova A.T."/>
            <person name="Bogumilchik E.A."/>
            <person name="Kokorina G.I."/>
            <person name="Voskresenskaia E.A."/>
        </authorList>
    </citation>
    <scope>NUCLEOTIDE SEQUENCE</scope>
    <source>
        <strain evidence="8">2145 StPb PI</strain>
    </source>
</reference>
<feature type="transmembrane region" description="Helical" evidence="7">
    <location>
        <begin position="118"/>
        <end position="137"/>
    </location>
</feature>
<dbReference type="PANTHER" id="PTHR30509">
    <property type="entry name" value="P-HYDROXYBENZOIC ACID EFFLUX PUMP SUBUNIT-RELATED"/>
    <property type="match status" value="1"/>
</dbReference>
<feature type="transmembrane region" description="Helical" evidence="7">
    <location>
        <begin position="414"/>
        <end position="432"/>
    </location>
</feature>
<feature type="transmembrane region" description="Helical" evidence="7">
    <location>
        <begin position="72"/>
        <end position="88"/>
    </location>
</feature>
<keyword evidence="5 7" id="KW-1133">Transmembrane helix</keyword>
<evidence type="ECO:0000256" key="5">
    <source>
        <dbReference type="ARBA" id="ARBA00022989"/>
    </source>
</evidence>
<feature type="transmembrane region" description="Helical" evidence="7">
    <location>
        <begin position="47"/>
        <end position="65"/>
    </location>
</feature>
<dbReference type="Proteomes" id="UP001167864">
    <property type="component" value="Unassembled WGS sequence"/>
</dbReference>
<keyword evidence="6 7" id="KW-0472">Membrane</keyword>
<evidence type="ECO:0000313" key="9">
    <source>
        <dbReference type="Proteomes" id="UP001167864"/>
    </source>
</evidence>
<dbReference type="GO" id="GO:0005886">
    <property type="term" value="C:plasma membrane"/>
    <property type="evidence" value="ECO:0007669"/>
    <property type="project" value="UniProtKB-SubCell"/>
</dbReference>
<evidence type="ECO:0000256" key="6">
    <source>
        <dbReference type="ARBA" id="ARBA00023136"/>
    </source>
</evidence>
<dbReference type="RefSeq" id="WP_289817827.1">
    <property type="nucleotide sequence ID" value="NZ_JAUEHU010000006.1"/>
</dbReference>
<evidence type="ECO:0000256" key="4">
    <source>
        <dbReference type="ARBA" id="ARBA00022692"/>
    </source>
</evidence>
<dbReference type="InterPro" id="IPR006726">
    <property type="entry name" value="PHBA_efflux_AaeB/fusaric-R"/>
</dbReference>
<dbReference type="EMBL" id="JAUEHU010000006">
    <property type="protein sequence ID" value="MDN0087319.1"/>
    <property type="molecule type" value="Genomic_DNA"/>
</dbReference>
<gene>
    <name evidence="8" type="ORF">QVN42_07920</name>
</gene>
<evidence type="ECO:0000313" key="8">
    <source>
        <dbReference type="EMBL" id="MDN0087319.1"/>
    </source>
</evidence>
<keyword evidence="3" id="KW-1003">Cell membrane</keyword>
<feature type="transmembrane region" description="Helical" evidence="7">
    <location>
        <begin position="94"/>
        <end position="111"/>
    </location>
</feature>
<evidence type="ECO:0000256" key="2">
    <source>
        <dbReference type="ARBA" id="ARBA00022448"/>
    </source>
</evidence>
<dbReference type="PANTHER" id="PTHR30509:SF9">
    <property type="entry name" value="MULTIDRUG RESISTANCE PROTEIN MDTO"/>
    <property type="match status" value="1"/>
</dbReference>
<organism evidence="8 9">
    <name type="scientific">Yersinia nurmii</name>
    <dbReference type="NCBI Taxonomy" id="685706"/>
    <lineage>
        <taxon>Bacteria</taxon>
        <taxon>Pseudomonadati</taxon>
        <taxon>Pseudomonadota</taxon>
        <taxon>Gammaproteobacteria</taxon>
        <taxon>Enterobacterales</taxon>
        <taxon>Yersiniaceae</taxon>
        <taxon>Yersinia</taxon>
    </lineage>
</organism>
<feature type="transmembrane region" description="Helical" evidence="7">
    <location>
        <begin position="149"/>
        <end position="170"/>
    </location>
</feature>
<dbReference type="AlphaFoldDB" id="A0AAW7JXH2"/>
<comment type="subcellular location">
    <subcellularLocation>
        <location evidence="1">Cell membrane</location>
        <topology evidence="1">Multi-pass membrane protein</topology>
    </subcellularLocation>
</comment>